<dbReference type="OrthoDB" id="4335221at2"/>
<dbReference type="Proteomes" id="UP000037251">
    <property type="component" value="Unassembled WGS sequence"/>
</dbReference>
<dbReference type="EMBL" id="LGUS01000167">
    <property type="protein sequence ID" value="KOG34114.1"/>
    <property type="molecule type" value="Genomic_DNA"/>
</dbReference>
<dbReference type="PATRIC" id="fig|67356.5.peg.4300"/>
<evidence type="ECO:0008006" key="4">
    <source>
        <dbReference type="Google" id="ProtNLM"/>
    </source>
</evidence>
<evidence type="ECO:0000256" key="1">
    <source>
        <dbReference type="SAM" id="MobiDB-lite"/>
    </source>
</evidence>
<evidence type="ECO:0000313" key="3">
    <source>
        <dbReference type="Proteomes" id="UP000037251"/>
    </source>
</evidence>
<protein>
    <recommendedName>
        <fullName evidence="4">Serine/arginine repetitive matrix protein 2</fullName>
    </recommendedName>
</protein>
<organism evidence="2 3">
    <name type="scientific">Streptomyces resistomycificus</name>
    <dbReference type="NCBI Taxonomy" id="67356"/>
    <lineage>
        <taxon>Bacteria</taxon>
        <taxon>Bacillati</taxon>
        <taxon>Actinomycetota</taxon>
        <taxon>Actinomycetes</taxon>
        <taxon>Kitasatosporales</taxon>
        <taxon>Streptomycetaceae</taxon>
        <taxon>Streptomyces</taxon>
        <taxon>Streptomyces aurantiacus group</taxon>
    </lineage>
</organism>
<feature type="region of interest" description="Disordered" evidence="1">
    <location>
        <begin position="1"/>
        <end position="67"/>
    </location>
</feature>
<proteinExistence type="predicted"/>
<dbReference type="eggNOG" id="ENOG502ZMU4">
    <property type="taxonomic scope" value="Bacteria"/>
</dbReference>
<accession>A0A0L8L7M7</accession>
<comment type="caution">
    <text evidence="2">The sequence shown here is derived from an EMBL/GenBank/DDBJ whole genome shotgun (WGS) entry which is preliminary data.</text>
</comment>
<dbReference type="AlphaFoldDB" id="A0A0L8L7M7"/>
<keyword evidence="3" id="KW-1185">Reference proteome</keyword>
<name>A0A0L8L7M7_9ACTN</name>
<reference evidence="3" key="1">
    <citation type="submission" date="2015-07" db="EMBL/GenBank/DDBJ databases">
        <authorList>
            <person name="Ju K.-S."/>
            <person name="Doroghazi J.R."/>
            <person name="Metcalf W.W."/>
        </authorList>
    </citation>
    <scope>NUCLEOTIDE SEQUENCE [LARGE SCALE GENOMIC DNA]</scope>
    <source>
        <strain evidence="3">NRRL 2290</strain>
    </source>
</reference>
<dbReference type="STRING" id="67356.AQJ84_30685"/>
<feature type="compositionally biased region" description="Low complexity" evidence="1">
    <location>
        <begin position="10"/>
        <end position="30"/>
    </location>
</feature>
<evidence type="ECO:0000313" key="2">
    <source>
        <dbReference type="EMBL" id="KOG34114.1"/>
    </source>
</evidence>
<gene>
    <name evidence="2" type="ORF">ADK37_20225</name>
</gene>
<sequence>MSLVLTLVVGSGDDGPAAAASASPPTSDAGVSQQGDPDTSPPPTATPTGTPSPTGPELPAGYEEYEDAEGFRIAIPKGWSRTTVPSQYGIAVVNYRSADDERRLQVYQVSEESPDASFDLYLSEETAKPDGFEKLSLQNLDDGEYTGTRLEYLADTIKGEPDVGRWHVYDERFVASDGSIYAIAAYGPDADGRDDELELLTTALEGFCPPYACEPASVD</sequence>